<dbReference type="PROSITE" id="PS50968">
    <property type="entry name" value="BIOTINYL_LIPOYL"/>
    <property type="match status" value="1"/>
</dbReference>
<dbReference type="InterPro" id="IPR000089">
    <property type="entry name" value="Biotin_lipoyl"/>
</dbReference>
<evidence type="ECO:0000259" key="3">
    <source>
        <dbReference type="PROSITE" id="PS50968"/>
    </source>
</evidence>
<keyword evidence="1 2" id="KW-0450">Lipoyl</keyword>
<dbReference type="RefSeq" id="WP_090204815.1">
    <property type="nucleotide sequence ID" value="NZ_FOFO01000007.1"/>
</dbReference>
<dbReference type="Proteomes" id="UP000199496">
    <property type="component" value="Unassembled WGS sequence"/>
</dbReference>
<dbReference type="GO" id="GO:0005960">
    <property type="term" value="C:glycine cleavage complex"/>
    <property type="evidence" value="ECO:0007669"/>
    <property type="project" value="InterPro"/>
</dbReference>
<name>A0A1H9B3B0_9GAMM</name>
<accession>A0A1H9B3B0</accession>
<dbReference type="CDD" id="cd06848">
    <property type="entry name" value="GCS_H"/>
    <property type="match status" value="1"/>
</dbReference>
<dbReference type="OrthoDB" id="9796712at2"/>
<dbReference type="AlphaFoldDB" id="A0A1H9B3B0"/>
<evidence type="ECO:0000256" key="2">
    <source>
        <dbReference type="HAMAP-Rule" id="MF_00272"/>
    </source>
</evidence>
<proteinExistence type="inferred from homology"/>
<comment type="similarity">
    <text evidence="2">Belongs to the GcvH family.</text>
</comment>
<dbReference type="SUPFAM" id="SSF51230">
    <property type="entry name" value="Single hybrid motif"/>
    <property type="match status" value="1"/>
</dbReference>
<dbReference type="Gene3D" id="2.40.50.100">
    <property type="match status" value="1"/>
</dbReference>
<comment type="cofactor">
    <cofactor evidence="2">
        <name>(R)-lipoate</name>
        <dbReference type="ChEBI" id="CHEBI:83088"/>
    </cofactor>
    <text evidence="2">Binds 1 lipoyl cofactor covalently.</text>
</comment>
<organism evidence="4 5">
    <name type="scientific">Ectothiorhodospira magna</name>
    <dbReference type="NCBI Taxonomy" id="867345"/>
    <lineage>
        <taxon>Bacteria</taxon>
        <taxon>Pseudomonadati</taxon>
        <taxon>Pseudomonadota</taxon>
        <taxon>Gammaproteobacteria</taxon>
        <taxon>Chromatiales</taxon>
        <taxon>Ectothiorhodospiraceae</taxon>
        <taxon>Ectothiorhodospira</taxon>
    </lineage>
</organism>
<reference evidence="4 5" key="1">
    <citation type="submission" date="2016-10" db="EMBL/GenBank/DDBJ databases">
        <authorList>
            <person name="de Groot N.N."/>
        </authorList>
    </citation>
    <scope>NUCLEOTIDE SEQUENCE [LARGE SCALE GENOMIC DNA]</scope>
    <source>
        <strain evidence="4 5">B7-7</strain>
    </source>
</reference>
<evidence type="ECO:0000313" key="4">
    <source>
        <dbReference type="EMBL" id="SEP83325.1"/>
    </source>
</evidence>
<dbReference type="InterPro" id="IPR033753">
    <property type="entry name" value="GCV_H/Fam206"/>
</dbReference>
<dbReference type="EMBL" id="FOFO01000007">
    <property type="protein sequence ID" value="SEP83325.1"/>
    <property type="molecule type" value="Genomic_DNA"/>
</dbReference>
<evidence type="ECO:0000256" key="1">
    <source>
        <dbReference type="ARBA" id="ARBA00022823"/>
    </source>
</evidence>
<dbReference type="InterPro" id="IPR002930">
    <property type="entry name" value="GCV_H"/>
</dbReference>
<dbReference type="GO" id="GO:0019464">
    <property type="term" value="P:glycine decarboxylation via glycine cleavage system"/>
    <property type="evidence" value="ECO:0007669"/>
    <property type="project" value="UniProtKB-UniRule"/>
</dbReference>
<dbReference type="GO" id="GO:0005829">
    <property type="term" value="C:cytosol"/>
    <property type="evidence" value="ECO:0007669"/>
    <property type="project" value="TreeGrafter"/>
</dbReference>
<dbReference type="InterPro" id="IPR011053">
    <property type="entry name" value="Single_hybrid_motif"/>
</dbReference>
<evidence type="ECO:0000313" key="5">
    <source>
        <dbReference type="Proteomes" id="UP000199496"/>
    </source>
</evidence>
<feature type="modified residue" description="N6-lipoyllysine" evidence="2">
    <location>
        <position position="71"/>
    </location>
</feature>
<dbReference type="PANTHER" id="PTHR11715">
    <property type="entry name" value="GLYCINE CLEAVAGE SYSTEM H PROTEIN"/>
    <property type="match status" value="1"/>
</dbReference>
<dbReference type="HAMAP" id="MF_00272">
    <property type="entry name" value="GcvH"/>
    <property type="match status" value="1"/>
</dbReference>
<feature type="domain" description="Lipoyl-binding" evidence="3">
    <location>
        <begin position="30"/>
        <end position="112"/>
    </location>
</feature>
<gene>
    <name evidence="2" type="primary">gcvH</name>
    <name evidence="4" type="ORF">SAMN05421693_10784</name>
</gene>
<protein>
    <recommendedName>
        <fullName evidence="2">Glycine cleavage system H protein</fullName>
    </recommendedName>
</protein>
<dbReference type="GO" id="GO:0009249">
    <property type="term" value="P:protein lipoylation"/>
    <property type="evidence" value="ECO:0007669"/>
    <property type="project" value="TreeGrafter"/>
</dbReference>
<comment type="subunit">
    <text evidence="2">The glycine cleavage system is composed of four proteins: P, T, L and H.</text>
</comment>
<dbReference type="PANTHER" id="PTHR11715:SF3">
    <property type="entry name" value="GLYCINE CLEAVAGE SYSTEM H PROTEIN-RELATED"/>
    <property type="match status" value="1"/>
</dbReference>
<dbReference type="STRING" id="867345.SAMN05421693_10784"/>
<comment type="function">
    <text evidence="2">The glycine cleavage system catalyzes the degradation of glycine. The H protein shuttles the methylamine group of glycine from the P protein to the T protein.</text>
</comment>
<dbReference type="Pfam" id="PF01597">
    <property type="entry name" value="GCV_H"/>
    <property type="match status" value="1"/>
</dbReference>
<keyword evidence="5" id="KW-1185">Reference proteome</keyword>
<sequence>MGAVKGCDLPETLLYSIDNNVWVRREADGNVTLGMTAYACALAGPVESYTPKKAGKEVKKGRSCATLESGKWVGPAKTPISGEVVAVNEAVSASPGLINQDPYGQGWLVKIKPADWDADAVDLKTGADALTAFQAKMDADGFNGCA</sequence>